<dbReference type="Gene3D" id="1.10.10.10">
    <property type="entry name" value="Winged helix-like DNA-binding domain superfamily/Winged helix DNA-binding domain"/>
    <property type="match status" value="1"/>
</dbReference>
<keyword evidence="3" id="KW-0238">DNA-binding</keyword>
<organism evidence="7 8">
    <name type="scientific">Bordetella genomosp. 10</name>
    <dbReference type="NCBI Taxonomy" id="1416804"/>
    <lineage>
        <taxon>Bacteria</taxon>
        <taxon>Pseudomonadati</taxon>
        <taxon>Pseudomonadota</taxon>
        <taxon>Betaproteobacteria</taxon>
        <taxon>Burkholderiales</taxon>
        <taxon>Alcaligenaceae</taxon>
        <taxon>Bordetella</taxon>
    </lineage>
</organism>
<comment type="similarity">
    <text evidence="1">Belongs to the LysR transcriptional regulatory family.</text>
</comment>
<dbReference type="Gene3D" id="3.40.190.10">
    <property type="entry name" value="Periplasmic binding protein-like II"/>
    <property type="match status" value="2"/>
</dbReference>
<dbReference type="Proteomes" id="UP000216020">
    <property type="component" value="Unassembled WGS sequence"/>
</dbReference>
<dbReference type="SUPFAM" id="SSF53850">
    <property type="entry name" value="Periplasmic binding protein-like II"/>
    <property type="match status" value="1"/>
</dbReference>
<proteinExistence type="inferred from homology"/>
<keyword evidence="4" id="KW-0804">Transcription</keyword>
<dbReference type="CDD" id="cd05466">
    <property type="entry name" value="PBP2_LTTR_substrate"/>
    <property type="match status" value="1"/>
</dbReference>
<comment type="caution">
    <text evidence="7">The sequence shown here is derived from an EMBL/GenBank/DDBJ whole genome shotgun (WGS) entry which is preliminary data.</text>
</comment>
<dbReference type="GO" id="GO:0003700">
    <property type="term" value="F:DNA-binding transcription factor activity"/>
    <property type="evidence" value="ECO:0007669"/>
    <property type="project" value="InterPro"/>
</dbReference>
<evidence type="ECO:0000313" key="7">
    <source>
        <dbReference type="EMBL" id="OZI34307.1"/>
    </source>
</evidence>
<reference evidence="8" key="1">
    <citation type="submission" date="2017-05" db="EMBL/GenBank/DDBJ databases">
        <title>Complete and WGS of Bordetella genogroups.</title>
        <authorList>
            <person name="Spilker T."/>
            <person name="Lipuma J."/>
        </authorList>
    </citation>
    <scope>NUCLEOTIDE SEQUENCE [LARGE SCALE GENOMIC DNA]</scope>
    <source>
        <strain evidence="8">AU16122</strain>
    </source>
</reference>
<dbReference type="PANTHER" id="PTHR30126">
    <property type="entry name" value="HTH-TYPE TRANSCRIPTIONAL REGULATOR"/>
    <property type="match status" value="1"/>
</dbReference>
<dbReference type="OrthoDB" id="8651113at2"/>
<dbReference type="Pfam" id="PF00126">
    <property type="entry name" value="HTH_1"/>
    <property type="match status" value="1"/>
</dbReference>
<evidence type="ECO:0000313" key="8">
    <source>
        <dbReference type="Proteomes" id="UP000216020"/>
    </source>
</evidence>
<feature type="compositionally biased region" description="Low complexity" evidence="5">
    <location>
        <begin position="11"/>
        <end position="24"/>
    </location>
</feature>
<name>A0A261SBD6_9BORD</name>
<keyword evidence="2" id="KW-0805">Transcription regulation</keyword>
<evidence type="ECO:0000256" key="4">
    <source>
        <dbReference type="ARBA" id="ARBA00023163"/>
    </source>
</evidence>
<dbReference type="InterPro" id="IPR036390">
    <property type="entry name" value="WH_DNA-bd_sf"/>
</dbReference>
<dbReference type="GO" id="GO:0000976">
    <property type="term" value="F:transcription cis-regulatory region binding"/>
    <property type="evidence" value="ECO:0007669"/>
    <property type="project" value="TreeGrafter"/>
</dbReference>
<feature type="domain" description="HTH lysR-type" evidence="6">
    <location>
        <begin position="35"/>
        <end position="92"/>
    </location>
</feature>
<dbReference type="FunFam" id="1.10.10.10:FF:000001">
    <property type="entry name" value="LysR family transcriptional regulator"/>
    <property type="match status" value="1"/>
</dbReference>
<keyword evidence="8" id="KW-1185">Reference proteome</keyword>
<feature type="region of interest" description="Disordered" evidence="5">
    <location>
        <begin position="1"/>
        <end position="28"/>
    </location>
</feature>
<dbReference type="InterPro" id="IPR005119">
    <property type="entry name" value="LysR_subst-bd"/>
</dbReference>
<protein>
    <recommendedName>
        <fullName evidence="6">HTH lysR-type domain-containing protein</fullName>
    </recommendedName>
</protein>
<evidence type="ECO:0000256" key="5">
    <source>
        <dbReference type="SAM" id="MobiDB-lite"/>
    </source>
</evidence>
<gene>
    <name evidence="7" type="ORF">CAL29_12290</name>
</gene>
<dbReference type="PROSITE" id="PS50931">
    <property type="entry name" value="HTH_LYSR"/>
    <property type="match status" value="1"/>
</dbReference>
<dbReference type="Pfam" id="PF03466">
    <property type="entry name" value="LysR_substrate"/>
    <property type="match status" value="1"/>
</dbReference>
<evidence type="ECO:0000256" key="2">
    <source>
        <dbReference type="ARBA" id="ARBA00023015"/>
    </source>
</evidence>
<dbReference type="InterPro" id="IPR000847">
    <property type="entry name" value="LysR_HTH_N"/>
</dbReference>
<dbReference type="EMBL" id="NEVM01000002">
    <property type="protein sequence ID" value="OZI34307.1"/>
    <property type="molecule type" value="Genomic_DNA"/>
</dbReference>
<dbReference type="AlphaFoldDB" id="A0A261SBD6"/>
<evidence type="ECO:0000256" key="1">
    <source>
        <dbReference type="ARBA" id="ARBA00009437"/>
    </source>
</evidence>
<evidence type="ECO:0000259" key="6">
    <source>
        <dbReference type="PROSITE" id="PS50931"/>
    </source>
</evidence>
<sequence>MAPNARRPCASRWRTSSRTNSPRRSTGHDAAMKHYTMAQMEAFLAIAECGSFRIAAERLGITQPSISLRIRDLESALGCTLFVRGKGGVRLSEAGQIAQQYVQRGFDVLQEMERRLSSGDPLTGSLRLGSSNTFALSCLPALLAELERRHPTLRVELTITNSAALRQQLDAQKLDIAFLVDAPSDPLHVVEPLALCEIAWFSRPAPSGAARTLRASDLRERRIVTMPPASPFHIIIGEWFARAKVPLPTLDICNDMATLVRLVRLGVAASVLPVCLVEQDLSLGGIVRHKTVPALTPLVIYAAHRAKARGRAARVIIDIARDVVANAGPYVTPITPVAAAPAGAPAAS</sequence>
<dbReference type="PANTHER" id="PTHR30126:SF77">
    <property type="entry name" value="TRANSCRIPTIONAL REGULATORY PROTEIN"/>
    <property type="match status" value="1"/>
</dbReference>
<dbReference type="PRINTS" id="PR00039">
    <property type="entry name" value="HTHLYSR"/>
</dbReference>
<evidence type="ECO:0000256" key="3">
    <source>
        <dbReference type="ARBA" id="ARBA00023125"/>
    </source>
</evidence>
<dbReference type="InterPro" id="IPR036388">
    <property type="entry name" value="WH-like_DNA-bd_sf"/>
</dbReference>
<accession>A0A261SBD6</accession>
<dbReference type="SUPFAM" id="SSF46785">
    <property type="entry name" value="Winged helix' DNA-binding domain"/>
    <property type="match status" value="1"/>
</dbReference>